<evidence type="ECO:0000256" key="2">
    <source>
        <dbReference type="SAM" id="Phobius"/>
    </source>
</evidence>
<proteinExistence type="predicted"/>
<keyword evidence="2" id="KW-0472">Membrane</keyword>
<evidence type="ECO:0000313" key="4">
    <source>
        <dbReference type="Proteomes" id="UP000189739"/>
    </source>
</evidence>
<keyword evidence="2" id="KW-0812">Transmembrane</keyword>
<feature type="region of interest" description="Disordered" evidence="1">
    <location>
        <begin position="41"/>
        <end position="65"/>
    </location>
</feature>
<dbReference type="RefSeq" id="WP_078348463.1">
    <property type="nucleotide sequence ID" value="NZ_MBTF01000012.1"/>
</dbReference>
<feature type="compositionally biased region" description="Basic and acidic residues" evidence="1">
    <location>
        <begin position="53"/>
        <end position="65"/>
    </location>
</feature>
<evidence type="ECO:0000256" key="1">
    <source>
        <dbReference type="SAM" id="MobiDB-lite"/>
    </source>
</evidence>
<reference evidence="3 4" key="1">
    <citation type="submission" date="2016-07" db="EMBL/GenBank/DDBJ databases">
        <title>Genomic analysis of zinc-resistant bacterium Mucilaginibacter pedocola TBZ30.</title>
        <authorList>
            <person name="Huang J."/>
            <person name="Tang J."/>
        </authorList>
    </citation>
    <scope>NUCLEOTIDE SEQUENCE [LARGE SCALE GENOMIC DNA]</scope>
    <source>
        <strain evidence="3 4">TBZ30</strain>
    </source>
</reference>
<accession>A0A1S9PFH7</accession>
<keyword evidence="4" id="KW-1185">Reference proteome</keyword>
<keyword evidence="2" id="KW-1133">Transmembrane helix</keyword>
<evidence type="ECO:0000313" key="3">
    <source>
        <dbReference type="EMBL" id="OOQ59714.1"/>
    </source>
</evidence>
<protein>
    <submittedName>
        <fullName evidence="3">Uncharacterized protein</fullName>
    </submittedName>
</protein>
<sequence>MIAALYQKHIYVRIAMGMLLILLIALKAAAPVFVSLRSVGKETSSATENDDEGEKKAENNSSIEKEKEFTDAATLQSTHLFWYTQVIHFTGYYNNYQTTHFLKITSPPPDFYLHPIC</sequence>
<organism evidence="3 4">
    <name type="scientific">Mucilaginibacter pedocola</name>
    <dbReference type="NCBI Taxonomy" id="1792845"/>
    <lineage>
        <taxon>Bacteria</taxon>
        <taxon>Pseudomonadati</taxon>
        <taxon>Bacteroidota</taxon>
        <taxon>Sphingobacteriia</taxon>
        <taxon>Sphingobacteriales</taxon>
        <taxon>Sphingobacteriaceae</taxon>
        <taxon>Mucilaginibacter</taxon>
    </lineage>
</organism>
<dbReference type="EMBL" id="MBTF01000012">
    <property type="protein sequence ID" value="OOQ59714.1"/>
    <property type="molecule type" value="Genomic_DNA"/>
</dbReference>
<dbReference type="Proteomes" id="UP000189739">
    <property type="component" value="Unassembled WGS sequence"/>
</dbReference>
<name>A0A1S9PFH7_9SPHI</name>
<feature type="transmembrane region" description="Helical" evidence="2">
    <location>
        <begin position="12"/>
        <end position="34"/>
    </location>
</feature>
<gene>
    <name evidence="3" type="ORF">BC343_05990</name>
</gene>
<comment type="caution">
    <text evidence="3">The sequence shown here is derived from an EMBL/GenBank/DDBJ whole genome shotgun (WGS) entry which is preliminary data.</text>
</comment>
<dbReference type="AlphaFoldDB" id="A0A1S9PFH7"/>
<dbReference type="OrthoDB" id="9850756at2"/>